<dbReference type="GO" id="GO:0005484">
    <property type="term" value="F:SNAP receptor activity"/>
    <property type="evidence" value="ECO:0007669"/>
    <property type="project" value="TreeGrafter"/>
</dbReference>
<dbReference type="PIRSF" id="PIRSF027109">
    <property type="entry name" value="Golgi_SNARE"/>
    <property type="match status" value="1"/>
</dbReference>
<evidence type="ECO:0000256" key="1">
    <source>
        <dbReference type="ARBA" id="ARBA00004409"/>
    </source>
</evidence>
<reference evidence="11" key="1">
    <citation type="submission" date="2021-01" db="EMBL/GenBank/DDBJ databases">
        <authorList>
            <person name="Corre E."/>
            <person name="Pelletier E."/>
            <person name="Niang G."/>
            <person name="Scheremetjew M."/>
            <person name="Finn R."/>
            <person name="Kale V."/>
            <person name="Holt S."/>
            <person name="Cochrane G."/>
            <person name="Meng A."/>
            <person name="Brown T."/>
            <person name="Cohen L."/>
        </authorList>
    </citation>
    <scope>NUCLEOTIDE SEQUENCE</scope>
    <source>
        <strain evidence="11">NY070348D</strain>
    </source>
</reference>
<dbReference type="GO" id="GO:0006888">
    <property type="term" value="P:endoplasmic reticulum to Golgi vesicle-mediated transport"/>
    <property type="evidence" value="ECO:0007669"/>
    <property type="project" value="InterPro"/>
</dbReference>
<dbReference type="Pfam" id="PF12352">
    <property type="entry name" value="V-SNARE_C"/>
    <property type="match status" value="1"/>
</dbReference>
<evidence type="ECO:0000256" key="4">
    <source>
        <dbReference type="ARBA" id="ARBA00022692"/>
    </source>
</evidence>
<evidence type="ECO:0000256" key="2">
    <source>
        <dbReference type="ARBA" id="ARBA00008473"/>
    </source>
</evidence>
<accession>A0A7S2WRD6</accession>
<comment type="function">
    <text evidence="9">Involved in transport from the ER to the Golgi apparatus as well as in intra-Golgi transport. It belongs to a super-family of proteins called t-SNAREs or soluble NSF (N-ethylmaleimide-sensitive factor) attachment protein receptor.</text>
</comment>
<evidence type="ECO:0000256" key="6">
    <source>
        <dbReference type="ARBA" id="ARBA00022989"/>
    </source>
</evidence>
<keyword evidence="6 10" id="KW-1133">Transmembrane helix</keyword>
<keyword evidence="7 9" id="KW-0333">Golgi apparatus</keyword>
<dbReference type="GO" id="GO:0031201">
    <property type="term" value="C:SNARE complex"/>
    <property type="evidence" value="ECO:0007669"/>
    <property type="project" value="TreeGrafter"/>
</dbReference>
<dbReference type="EMBL" id="HBHK01023203">
    <property type="protein sequence ID" value="CAD9701650.1"/>
    <property type="molecule type" value="Transcribed_RNA"/>
</dbReference>
<evidence type="ECO:0000256" key="8">
    <source>
        <dbReference type="ARBA" id="ARBA00023136"/>
    </source>
</evidence>
<name>A0A7S2WRD6_9STRA</name>
<feature type="transmembrane region" description="Helical" evidence="10">
    <location>
        <begin position="197"/>
        <end position="215"/>
    </location>
</feature>
<dbReference type="GO" id="GO:0006906">
    <property type="term" value="P:vesicle fusion"/>
    <property type="evidence" value="ECO:0007669"/>
    <property type="project" value="TreeGrafter"/>
</dbReference>
<keyword evidence="4 10" id="KW-0812">Transmembrane</keyword>
<dbReference type="PANTHER" id="PTHR21094">
    <property type="entry name" value="GOS-28 SNARE- RELATED"/>
    <property type="match status" value="1"/>
</dbReference>
<evidence type="ECO:0000256" key="10">
    <source>
        <dbReference type="SAM" id="Phobius"/>
    </source>
</evidence>
<evidence type="ECO:0000256" key="3">
    <source>
        <dbReference type="ARBA" id="ARBA00022448"/>
    </source>
</evidence>
<evidence type="ECO:0000256" key="5">
    <source>
        <dbReference type="ARBA" id="ARBA00022927"/>
    </source>
</evidence>
<protein>
    <recommendedName>
        <fullName evidence="9">Golgi SNAP receptor complex member 1</fullName>
    </recommendedName>
</protein>
<proteinExistence type="inferred from homology"/>
<dbReference type="InterPro" id="IPR023601">
    <property type="entry name" value="Golgi_SNAP_su1"/>
</dbReference>
<keyword evidence="3 9" id="KW-0813">Transport</keyword>
<gene>
    <name evidence="11" type="ORF">QSP1433_LOCUS14665</name>
</gene>
<evidence type="ECO:0000313" key="11">
    <source>
        <dbReference type="EMBL" id="CAD9701650.1"/>
    </source>
</evidence>
<dbReference type="GO" id="GO:0005797">
    <property type="term" value="C:Golgi medial cisterna"/>
    <property type="evidence" value="ECO:0007669"/>
    <property type="project" value="TreeGrafter"/>
</dbReference>
<keyword evidence="8 9" id="KW-0472">Membrane</keyword>
<evidence type="ECO:0000256" key="7">
    <source>
        <dbReference type="ARBA" id="ARBA00023034"/>
    </source>
</evidence>
<organism evidence="11">
    <name type="scientific">Mucochytrium quahogii</name>
    <dbReference type="NCBI Taxonomy" id="96639"/>
    <lineage>
        <taxon>Eukaryota</taxon>
        <taxon>Sar</taxon>
        <taxon>Stramenopiles</taxon>
        <taxon>Bigyra</taxon>
        <taxon>Labyrinthulomycetes</taxon>
        <taxon>Thraustochytrida</taxon>
        <taxon>Thraustochytriidae</taxon>
        <taxon>Mucochytrium</taxon>
    </lineage>
</organism>
<evidence type="ECO:0000256" key="9">
    <source>
        <dbReference type="PIRNR" id="PIRNR027109"/>
    </source>
</evidence>
<keyword evidence="5 9" id="KW-0653">Protein transport</keyword>
<dbReference type="PANTHER" id="PTHR21094:SF2">
    <property type="entry name" value="GOLGI SNAP RECEPTOR COMPLEX MEMBER 1"/>
    <property type="match status" value="1"/>
</dbReference>
<dbReference type="AlphaFoldDB" id="A0A7S2WRD6"/>
<comment type="subcellular location">
    <subcellularLocation>
        <location evidence="1">Golgi apparatus membrane</location>
        <topology evidence="1">Single-pass type IV membrane protein</topology>
    </subcellularLocation>
</comment>
<dbReference type="GO" id="GO:0005801">
    <property type="term" value="C:cis-Golgi network"/>
    <property type="evidence" value="ECO:0007669"/>
    <property type="project" value="InterPro"/>
</dbReference>
<sequence>MSWNDIKREGGVLERRLEGCLSKYCRVEVNRDDPQLVSEEEKEVEAEIEAILKKLGGIIDKLVACNDSDKPATSRAQIQRLREIMFDQKSKFRKSQNRIKQLRESEALRKLMQRDGRGDGGDDQSQELLMRERNSILNSNRMAENVINQAIEVHSDLLEQRRTFTGTTGRLVDIGRQVPGLNTLIQRIEDKRTRDNTILALVIACCICFLLWYWMSGWGI</sequence>
<comment type="similarity">
    <text evidence="2 9">Belongs to the GOSR1 family.</text>
</comment>
<keyword evidence="9" id="KW-0931">ER-Golgi transport</keyword>
<dbReference type="GO" id="GO:0015031">
    <property type="term" value="P:protein transport"/>
    <property type="evidence" value="ECO:0007669"/>
    <property type="project" value="UniProtKB-KW"/>
</dbReference>
<comment type="subunit">
    <text evidence="9">Component of several multiprotein Golgi SNARE complexes.</text>
</comment>
<dbReference type="GO" id="GO:0048219">
    <property type="term" value="P:inter-Golgi cisterna vesicle-mediated transport"/>
    <property type="evidence" value="ECO:0007669"/>
    <property type="project" value="TreeGrafter"/>
</dbReference>
<dbReference type="GO" id="GO:0000139">
    <property type="term" value="C:Golgi membrane"/>
    <property type="evidence" value="ECO:0007669"/>
    <property type="project" value="UniProtKB-SubCell"/>
</dbReference>